<dbReference type="InterPro" id="IPR007139">
    <property type="entry name" value="DUF349"/>
</dbReference>
<dbReference type="Proteomes" id="UP000571817">
    <property type="component" value="Unassembled WGS sequence"/>
</dbReference>
<dbReference type="EMBL" id="JACCFW010000001">
    <property type="protein sequence ID" value="NYJ74550.1"/>
    <property type="molecule type" value="Genomic_DNA"/>
</dbReference>
<dbReference type="AlphaFoldDB" id="A0A853DIJ9"/>
<comment type="caution">
    <text evidence="3">The sequence shown here is derived from an EMBL/GenBank/DDBJ whole genome shotgun (WGS) entry which is preliminary data.</text>
</comment>
<feature type="compositionally biased region" description="Pro residues" evidence="2">
    <location>
        <begin position="11"/>
        <end position="24"/>
    </location>
</feature>
<feature type="coiled-coil region" evidence="1">
    <location>
        <begin position="370"/>
        <end position="427"/>
    </location>
</feature>
<reference evidence="3 4" key="1">
    <citation type="submission" date="2020-07" db="EMBL/GenBank/DDBJ databases">
        <title>Sequencing the genomes of 1000 actinobacteria strains.</title>
        <authorList>
            <person name="Klenk H.-P."/>
        </authorList>
    </citation>
    <scope>NUCLEOTIDE SEQUENCE [LARGE SCALE GENOMIC DNA]</scope>
    <source>
        <strain evidence="3 4">DSM 29531</strain>
    </source>
</reference>
<organism evidence="3 4">
    <name type="scientific">Allobranchiibius huperziae</name>
    <dbReference type="NCBI Taxonomy" id="1874116"/>
    <lineage>
        <taxon>Bacteria</taxon>
        <taxon>Bacillati</taxon>
        <taxon>Actinomycetota</taxon>
        <taxon>Actinomycetes</taxon>
        <taxon>Micrococcales</taxon>
        <taxon>Dermacoccaceae</taxon>
        <taxon>Allobranchiibius</taxon>
    </lineage>
</organism>
<feature type="region of interest" description="Disordered" evidence="2">
    <location>
        <begin position="1"/>
        <end position="36"/>
    </location>
</feature>
<name>A0A853DIJ9_9MICO</name>
<keyword evidence="4" id="KW-1185">Reference proteome</keyword>
<dbReference type="Pfam" id="PF03993">
    <property type="entry name" value="DUF349"/>
    <property type="match status" value="3"/>
</dbReference>
<keyword evidence="1" id="KW-0175">Coiled coil</keyword>
<accession>A0A853DIJ9</accession>
<gene>
    <name evidence="3" type="ORF">HNR15_001513</name>
</gene>
<evidence type="ECO:0000313" key="4">
    <source>
        <dbReference type="Proteomes" id="UP000571817"/>
    </source>
</evidence>
<evidence type="ECO:0000256" key="2">
    <source>
        <dbReference type="SAM" id="MobiDB-lite"/>
    </source>
</evidence>
<proteinExistence type="predicted"/>
<sequence length="459" mass="49945">MRAVSTDIPKPHPTPGPRPGPRPGAPAAGPAAVQPVAVATPASNAASFGRVAEDGTVFVRTPDGEREVGSYPDATHDEALAYFARKYDELAASAALLLQRVVQTDLTAGAGGEQLKHLRTSVREARVVGDLAALDATLEQIATALKAKGQVEGELRAAAREVAMTAREALVAEAEKIAAVPERSIQWKTSTARMRELLDEWKVAQRTGARLEKAAENALWTRFSAARNGFDKARRAHFAALDDEHTQAKARKRELVAEAEKLSTSTEWGPTAGAFKRLMSEWKRAGRAARSDDDKLWERFKAAQDTFFHAKDEVVAAENVEFEANLVVKEGLLKEAEAILPVKDLAAAKASLRGIQHRWDAAGKVPRKDMERVEKAMRRVETTVRDAENTRWKKTDPEIAARANSMVTQLERAVADLQADLDKATAAGDERKAAEVRESLTARQAWLDQARGGAAEFGE</sequence>
<evidence type="ECO:0000256" key="1">
    <source>
        <dbReference type="SAM" id="Coils"/>
    </source>
</evidence>
<protein>
    <recommendedName>
        <fullName evidence="5">DUF349 domain-containing protein</fullName>
    </recommendedName>
</protein>
<dbReference type="RefSeq" id="WP_179480510.1">
    <property type="nucleotide sequence ID" value="NZ_JACCFW010000001.1"/>
</dbReference>
<evidence type="ECO:0000313" key="3">
    <source>
        <dbReference type="EMBL" id="NYJ74550.1"/>
    </source>
</evidence>
<feature type="compositionally biased region" description="Low complexity" evidence="2">
    <location>
        <begin position="25"/>
        <end position="36"/>
    </location>
</feature>
<evidence type="ECO:0008006" key="5">
    <source>
        <dbReference type="Google" id="ProtNLM"/>
    </source>
</evidence>